<reference evidence="15 16" key="1">
    <citation type="journal article" date="2014" name="FEMS Microbiol. Lett.">
        <title>Draft genome sequences of three Holospora species (Holospora obtusa, Holospora undulata, and Holospora elegans), endonuclear symbiotic bacteria of the ciliate Paramecium caudatum.</title>
        <authorList>
            <person name="Dohra H."/>
            <person name="Tanaka K."/>
            <person name="Suzuki T."/>
            <person name="Fujishima M."/>
            <person name="Suzuki H."/>
        </authorList>
    </citation>
    <scope>NUCLEOTIDE SEQUENCE [LARGE SCALE GENOMIC DNA]</scope>
    <source>
        <strain evidence="15 16">E1</strain>
    </source>
</reference>
<evidence type="ECO:0000256" key="4">
    <source>
        <dbReference type="ARBA" id="ARBA00022737"/>
    </source>
</evidence>
<dbReference type="SMART" id="SM01086">
    <property type="entry name" value="ClpB_D2-small"/>
    <property type="match status" value="1"/>
</dbReference>
<evidence type="ECO:0000313" key="15">
    <source>
        <dbReference type="EMBL" id="GAJ46325.1"/>
    </source>
</evidence>
<dbReference type="InterPro" id="IPR018368">
    <property type="entry name" value="ClpA/B_CS1"/>
</dbReference>
<dbReference type="InterPro" id="IPR017730">
    <property type="entry name" value="Chaperonin_ClpB"/>
</dbReference>
<comment type="subcellular location">
    <subcellularLocation>
        <location evidence="1 13">Cytoplasm</location>
    </subcellularLocation>
</comment>
<dbReference type="SUPFAM" id="SSF52540">
    <property type="entry name" value="P-loop containing nucleoside triphosphate hydrolases"/>
    <property type="match status" value="2"/>
</dbReference>
<dbReference type="Gene3D" id="1.10.8.60">
    <property type="match status" value="1"/>
</dbReference>
<dbReference type="SUPFAM" id="SSF81923">
    <property type="entry name" value="Double Clp-N motif"/>
    <property type="match status" value="1"/>
</dbReference>
<dbReference type="NCBIfam" id="TIGR03346">
    <property type="entry name" value="chaperone_ClpB"/>
    <property type="match status" value="1"/>
</dbReference>
<dbReference type="Pfam" id="PF00004">
    <property type="entry name" value="AAA"/>
    <property type="match status" value="1"/>
</dbReference>
<dbReference type="PROSITE" id="PS00870">
    <property type="entry name" value="CLPAB_1"/>
    <property type="match status" value="1"/>
</dbReference>
<feature type="domain" description="Clp R" evidence="14">
    <location>
        <begin position="3"/>
        <end position="140"/>
    </location>
</feature>
<dbReference type="Pfam" id="PF10431">
    <property type="entry name" value="ClpB_D2-small"/>
    <property type="match status" value="1"/>
</dbReference>
<dbReference type="PANTHER" id="PTHR11638">
    <property type="entry name" value="ATP-DEPENDENT CLP PROTEASE"/>
    <property type="match status" value="1"/>
</dbReference>
<comment type="caution">
    <text evidence="15">The sequence shown here is derived from an EMBL/GenBank/DDBJ whole genome shotgun (WGS) entry which is preliminary data.</text>
</comment>
<evidence type="ECO:0000256" key="6">
    <source>
        <dbReference type="ARBA" id="ARBA00022840"/>
    </source>
</evidence>
<keyword evidence="7 13" id="KW-0175">Coiled coil</keyword>
<dbReference type="InterPro" id="IPR027417">
    <property type="entry name" value="P-loop_NTPase"/>
</dbReference>
<dbReference type="Pfam" id="PF02861">
    <property type="entry name" value="Clp_N"/>
    <property type="match status" value="1"/>
</dbReference>
<dbReference type="Proteomes" id="UP000024842">
    <property type="component" value="Unassembled WGS sequence"/>
</dbReference>
<organism evidence="15 16">
    <name type="scientific">Holospora elegans E1</name>
    <dbReference type="NCBI Taxonomy" id="1427503"/>
    <lineage>
        <taxon>Bacteria</taxon>
        <taxon>Pseudomonadati</taxon>
        <taxon>Pseudomonadota</taxon>
        <taxon>Alphaproteobacteria</taxon>
        <taxon>Holosporales</taxon>
        <taxon>Holosporaceae</taxon>
        <taxon>Holospora</taxon>
    </lineage>
</organism>
<name>A0A023DZ62_9PROT</name>
<comment type="subunit">
    <text evidence="13">Homohexamer; The oligomerization is ATP-dependent.</text>
</comment>
<dbReference type="GO" id="GO:0034605">
    <property type="term" value="P:cellular response to heat"/>
    <property type="evidence" value="ECO:0007669"/>
    <property type="project" value="TreeGrafter"/>
</dbReference>
<evidence type="ECO:0000256" key="8">
    <source>
        <dbReference type="ARBA" id="ARBA00023186"/>
    </source>
</evidence>
<dbReference type="PANTHER" id="PTHR11638:SF18">
    <property type="entry name" value="HEAT SHOCK PROTEIN 104"/>
    <property type="match status" value="1"/>
</dbReference>
<dbReference type="GO" id="GO:0016887">
    <property type="term" value="F:ATP hydrolysis activity"/>
    <property type="evidence" value="ECO:0007669"/>
    <property type="project" value="InterPro"/>
</dbReference>
<dbReference type="PROSITE" id="PS00871">
    <property type="entry name" value="CLPAB_2"/>
    <property type="match status" value="1"/>
</dbReference>
<dbReference type="Gene3D" id="3.40.50.300">
    <property type="entry name" value="P-loop containing nucleotide triphosphate hydrolases"/>
    <property type="match status" value="3"/>
</dbReference>
<keyword evidence="16" id="KW-1185">Reference proteome</keyword>
<sequence>MNFEHYTEKAQEFLQEAQSIAIQNSHPQILAEHLAFALIQDAQGVGASLLQSASINANQVKSVLERLLKKMPSAKGGQCSAGSSLLQALKEAQEFSQKIGDTFVTVQALLYGVLKVLDLDLSPKIDMKALEKSIQELRKGRNAHSASSDAHYDALEKYTKDVTALAQQGKLDPVIGREEEIRRTIQVLSRRSKNNPVLIGEPGVGKTAVVEGLAQRIASCDVPDTLRNMRIMALDLGAMLAGSKFRGEFEERLKAVLDEIEHSKGDIVLFIDELHTLVGAGKTDGAMDASNMLKPPLARGDLHCIGATTLKEYRQYIEKDGALARRFQPVFVEEPSVAETVSILRGLRERYELHHGGVRITDSALVSAATLSDRYINDRFLPDKAIDLIDEAASRLRMEVHSKPEALDEIDRRIVQLRIEKEALKKENDLAAKTRLQGCIKELENLEEQSRILSTQWEQDRTALHSVKTLKTDLEKARNDLIQAQKESQWEKASKLMYSTIPDLESRIRDEREKSSHALLKEEVTEGDIAAVVSRWTGVAIDKILTQERQKLLQMENLLRQRVVGQSEAICAVSRAICRARVGLADTKRPIGSFLFLGPTGVGKTELAKALAEFLFDDETAMLRIDMSEYMEKHSVSRLIGAPPGYVGYEEGGVLTESVRRRPYQLILLDEVEKAHGDVFNLFLQILDDGRLTDSQGRVVGFSNTLLILTSNLGSQYMMQEKSSDLSSKTRSQVMEVVRHTFRPEFLNRLDDILFFHKLTEQHMHQVVRIQLDNVHRLLSNKHIRLHLDDSAIEFLANEGFEPEYGARPLKRIIQRRVLDPLSTLILEDKLHEGEEIFGKLSENGNGVTFQIRQ</sequence>
<evidence type="ECO:0000256" key="3">
    <source>
        <dbReference type="ARBA" id="ARBA00017574"/>
    </source>
</evidence>
<dbReference type="Pfam" id="PF17871">
    <property type="entry name" value="AAA_lid_9"/>
    <property type="match status" value="1"/>
</dbReference>
<dbReference type="CDD" id="cd00009">
    <property type="entry name" value="AAA"/>
    <property type="match status" value="1"/>
</dbReference>
<evidence type="ECO:0000256" key="13">
    <source>
        <dbReference type="RuleBase" id="RU362034"/>
    </source>
</evidence>
<evidence type="ECO:0000256" key="7">
    <source>
        <dbReference type="ARBA" id="ARBA00023054"/>
    </source>
</evidence>
<dbReference type="InterPro" id="IPR001270">
    <property type="entry name" value="ClpA/B"/>
</dbReference>
<evidence type="ECO:0000313" key="16">
    <source>
        <dbReference type="Proteomes" id="UP000024842"/>
    </source>
</evidence>
<evidence type="ECO:0000259" key="14">
    <source>
        <dbReference type="PROSITE" id="PS51903"/>
    </source>
</evidence>
<dbReference type="Pfam" id="PF07724">
    <property type="entry name" value="AAA_2"/>
    <property type="match status" value="1"/>
</dbReference>
<evidence type="ECO:0000256" key="1">
    <source>
        <dbReference type="ARBA" id="ARBA00004496"/>
    </source>
</evidence>
<proteinExistence type="inferred from homology"/>
<dbReference type="STRING" id="1427503.HE1_00654"/>
<dbReference type="InterPro" id="IPR028299">
    <property type="entry name" value="ClpA/B_CS2"/>
</dbReference>
<evidence type="ECO:0000256" key="12">
    <source>
        <dbReference type="RuleBase" id="RU004432"/>
    </source>
</evidence>
<feature type="coiled-coil region" evidence="13">
    <location>
        <begin position="407"/>
        <end position="487"/>
    </location>
</feature>
<evidence type="ECO:0000256" key="2">
    <source>
        <dbReference type="ARBA" id="ARBA00008675"/>
    </source>
</evidence>
<dbReference type="SMART" id="SM00382">
    <property type="entry name" value="AAA"/>
    <property type="match status" value="2"/>
</dbReference>
<keyword evidence="6 12" id="KW-0067">ATP-binding</keyword>
<dbReference type="InterPro" id="IPR004176">
    <property type="entry name" value="Clp_R_N"/>
</dbReference>
<dbReference type="InterPro" id="IPR050130">
    <property type="entry name" value="ClpA_ClpB"/>
</dbReference>
<protein>
    <recommendedName>
        <fullName evidence="3 13">Chaperone protein ClpB</fullName>
    </recommendedName>
</protein>
<dbReference type="GO" id="GO:0005524">
    <property type="term" value="F:ATP binding"/>
    <property type="evidence" value="ECO:0007669"/>
    <property type="project" value="UniProtKB-UniRule"/>
</dbReference>
<dbReference type="CDD" id="cd19499">
    <property type="entry name" value="RecA-like_ClpB_Hsp104-like"/>
    <property type="match status" value="1"/>
</dbReference>
<dbReference type="InterPro" id="IPR036628">
    <property type="entry name" value="Clp_N_dom_sf"/>
</dbReference>
<comment type="subunit">
    <text evidence="10">Homohexamer. The oligomerization is ATP-dependent.</text>
</comment>
<accession>A0A023DZ62</accession>
<dbReference type="FunFam" id="3.40.50.300:FF:000120">
    <property type="entry name" value="ATP-dependent chaperone ClpB"/>
    <property type="match status" value="1"/>
</dbReference>
<dbReference type="InterPro" id="IPR041546">
    <property type="entry name" value="ClpA/ClpB_AAA_lid"/>
</dbReference>
<dbReference type="InterPro" id="IPR019489">
    <property type="entry name" value="Clp_ATPase_C"/>
</dbReference>
<evidence type="ECO:0000256" key="10">
    <source>
        <dbReference type="ARBA" id="ARBA00026057"/>
    </source>
</evidence>
<comment type="similarity">
    <text evidence="2 12">Belongs to the ClpA/ClpB family.</text>
</comment>
<dbReference type="GO" id="GO:0042026">
    <property type="term" value="P:protein refolding"/>
    <property type="evidence" value="ECO:0007669"/>
    <property type="project" value="UniProtKB-UniRule"/>
</dbReference>
<dbReference type="OrthoDB" id="9803641at2"/>
<evidence type="ECO:0000256" key="5">
    <source>
        <dbReference type="ARBA" id="ARBA00022741"/>
    </source>
</evidence>
<dbReference type="GO" id="GO:0005737">
    <property type="term" value="C:cytoplasm"/>
    <property type="evidence" value="ECO:0007669"/>
    <property type="project" value="UniProtKB-SubCell"/>
</dbReference>
<keyword evidence="8 12" id="KW-0143">Chaperone</keyword>
<dbReference type="FunFam" id="3.40.50.300:FF:000010">
    <property type="entry name" value="Chaperone clpB 1, putative"/>
    <property type="match status" value="1"/>
</dbReference>
<keyword evidence="5 12" id="KW-0547">Nucleotide-binding</keyword>
<dbReference type="PROSITE" id="PS51903">
    <property type="entry name" value="CLP_R"/>
    <property type="match status" value="1"/>
</dbReference>
<dbReference type="InterPro" id="IPR003593">
    <property type="entry name" value="AAA+_ATPase"/>
</dbReference>
<comment type="function">
    <text evidence="9">Part of a stress-induced multi-chaperone system, it is involved in the recovery of the cell from heat-induced damage, in cooperation with DnaK, DnaJ and GrpE. Acts before DnaK, in the processing of protein aggregates. Protein binding stimulates the ATPase activity; ATP hydrolysis unfolds the denatured protein aggregates, which probably helps expose new hydrophobic binding sites on the surface of ClpB-bound aggregates, contributing to the solubilization and refolding of denatured protein aggregates by DnaK.</text>
</comment>
<evidence type="ECO:0000256" key="11">
    <source>
        <dbReference type="PROSITE-ProRule" id="PRU01251"/>
    </source>
</evidence>
<dbReference type="AlphaFoldDB" id="A0A023DZ62"/>
<dbReference type="FunFam" id="3.40.50.300:FF:000025">
    <property type="entry name" value="ATP-dependent Clp protease subunit"/>
    <property type="match status" value="1"/>
</dbReference>
<dbReference type="Gene3D" id="1.10.1780.10">
    <property type="entry name" value="Clp, N-terminal domain"/>
    <property type="match status" value="1"/>
</dbReference>
<keyword evidence="13" id="KW-0346">Stress response</keyword>
<evidence type="ECO:0000256" key="9">
    <source>
        <dbReference type="ARBA" id="ARBA00025613"/>
    </source>
</evidence>
<dbReference type="RefSeq" id="WP_035544722.1">
    <property type="nucleotide sequence ID" value="NZ_BAUP01000084.1"/>
</dbReference>
<keyword evidence="13" id="KW-0963">Cytoplasm</keyword>
<keyword evidence="4 11" id="KW-0677">Repeat</keyword>
<dbReference type="PRINTS" id="PR00300">
    <property type="entry name" value="CLPPROTEASEA"/>
</dbReference>
<dbReference type="EMBL" id="BAUP01000084">
    <property type="protein sequence ID" value="GAJ46325.1"/>
    <property type="molecule type" value="Genomic_DNA"/>
</dbReference>
<dbReference type="InterPro" id="IPR003959">
    <property type="entry name" value="ATPase_AAA_core"/>
</dbReference>
<gene>
    <name evidence="13" type="primary">clpB</name>
    <name evidence="15" type="ORF">HE1_00654</name>
</gene>